<dbReference type="AlphaFoldDB" id="A0A0C9SSI4"/>
<feature type="non-terminal residue" evidence="1">
    <location>
        <position position="1"/>
    </location>
</feature>
<protein>
    <submittedName>
        <fullName evidence="1">Uncharacterized protein</fullName>
    </submittedName>
</protein>
<accession>A0A0C9SSI4</accession>
<dbReference type="HOGENOM" id="CLU_163072_0_0_1"/>
<evidence type="ECO:0000313" key="1">
    <source>
        <dbReference type="EMBL" id="KIJ11254.1"/>
    </source>
</evidence>
<dbReference type="OrthoDB" id="2963168at2759"/>
<organism evidence="1 2">
    <name type="scientific">Paxillus involutus ATCC 200175</name>
    <dbReference type="NCBI Taxonomy" id="664439"/>
    <lineage>
        <taxon>Eukaryota</taxon>
        <taxon>Fungi</taxon>
        <taxon>Dikarya</taxon>
        <taxon>Basidiomycota</taxon>
        <taxon>Agaricomycotina</taxon>
        <taxon>Agaricomycetes</taxon>
        <taxon>Agaricomycetidae</taxon>
        <taxon>Boletales</taxon>
        <taxon>Paxilineae</taxon>
        <taxon>Paxillaceae</taxon>
        <taxon>Paxillus</taxon>
    </lineage>
</organism>
<evidence type="ECO:0000313" key="2">
    <source>
        <dbReference type="Proteomes" id="UP000053647"/>
    </source>
</evidence>
<dbReference type="EMBL" id="KN819383">
    <property type="protein sequence ID" value="KIJ11254.1"/>
    <property type="molecule type" value="Genomic_DNA"/>
</dbReference>
<keyword evidence="2" id="KW-1185">Reference proteome</keyword>
<dbReference type="Proteomes" id="UP000053647">
    <property type="component" value="Unassembled WGS sequence"/>
</dbReference>
<reference evidence="2" key="2">
    <citation type="submission" date="2015-01" db="EMBL/GenBank/DDBJ databases">
        <title>Evolutionary Origins and Diversification of the Mycorrhizal Mutualists.</title>
        <authorList>
            <consortium name="DOE Joint Genome Institute"/>
            <consortium name="Mycorrhizal Genomics Consortium"/>
            <person name="Kohler A."/>
            <person name="Kuo A."/>
            <person name="Nagy L.G."/>
            <person name="Floudas D."/>
            <person name="Copeland A."/>
            <person name="Barry K.W."/>
            <person name="Cichocki N."/>
            <person name="Veneault-Fourrey C."/>
            <person name="LaButti K."/>
            <person name="Lindquist E.A."/>
            <person name="Lipzen A."/>
            <person name="Lundell T."/>
            <person name="Morin E."/>
            <person name="Murat C."/>
            <person name="Riley R."/>
            <person name="Ohm R."/>
            <person name="Sun H."/>
            <person name="Tunlid A."/>
            <person name="Henrissat B."/>
            <person name="Grigoriev I.V."/>
            <person name="Hibbett D.S."/>
            <person name="Martin F."/>
        </authorList>
    </citation>
    <scope>NUCLEOTIDE SEQUENCE [LARGE SCALE GENOMIC DNA]</scope>
    <source>
        <strain evidence="2">ATCC 200175</strain>
    </source>
</reference>
<sequence>LNMISRKPYEGLSRKLVLAFDVGTTYSGVSYSILDPGEVPKILGVSRYPAQEHVGGDSKIPSILYYDRQGAVRAIGAETSQPHIIEQAEEENWVKLEW</sequence>
<feature type="non-terminal residue" evidence="1">
    <location>
        <position position="98"/>
    </location>
</feature>
<dbReference type="Gene3D" id="3.30.420.40">
    <property type="match status" value="1"/>
</dbReference>
<reference evidence="1 2" key="1">
    <citation type="submission" date="2014-06" db="EMBL/GenBank/DDBJ databases">
        <authorList>
            <consortium name="DOE Joint Genome Institute"/>
            <person name="Kuo A."/>
            <person name="Kohler A."/>
            <person name="Nagy L.G."/>
            <person name="Floudas D."/>
            <person name="Copeland A."/>
            <person name="Barry K.W."/>
            <person name="Cichocki N."/>
            <person name="Veneault-Fourrey C."/>
            <person name="LaButti K."/>
            <person name="Lindquist E.A."/>
            <person name="Lipzen A."/>
            <person name="Lundell T."/>
            <person name="Morin E."/>
            <person name="Murat C."/>
            <person name="Sun H."/>
            <person name="Tunlid A."/>
            <person name="Henrissat B."/>
            <person name="Grigoriev I.V."/>
            <person name="Hibbett D.S."/>
            <person name="Martin F."/>
            <person name="Nordberg H.P."/>
            <person name="Cantor M.N."/>
            <person name="Hua S.X."/>
        </authorList>
    </citation>
    <scope>NUCLEOTIDE SEQUENCE [LARGE SCALE GENOMIC DNA]</scope>
    <source>
        <strain evidence="1 2">ATCC 200175</strain>
    </source>
</reference>
<gene>
    <name evidence="1" type="ORF">PAXINDRAFT_84746</name>
</gene>
<proteinExistence type="predicted"/>
<name>A0A0C9SSI4_PAXIN</name>